<evidence type="ECO:0000313" key="6">
    <source>
        <dbReference type="EMBL" id="BAR55535.1"/>
    </source>
</evidence>
<comment type="subcellular location">
    <subcellularLocation>
        <location evidence="1">Periplasm</location>
    </subcellularLocation>
</comment>
<dbReference type="CDD" id="cd08512">
    <property type="entry name" value="PBP2_NikA_DppA_OppA_like_7"/>
    <property type="match status" value="1"/>
</dbReference>
<keyword evidence="4" id="KW-0732">Signal</keyword>
<dbReference type="InterPro" id="IPR006311">
    <property type="entry name" value="TAT_signal"/>
</dbReference>
<dbReference type="Pfam" id="PF00496">
    <property type="entry name" value="SBP_bac_5"/>
    <property type="match status" value="1"/>
</dbReference>
<dbReference type="PROSITE" id="PS51318">
    <property type="entry name" value="TAT"/>
    <property type="match status" value="1"/>
</dbReference>
<dbReference type="Gene3D" id="3.10.105.10">
    <property type="entry name" value="Dipeptide-binding Protein, Domain 3"/>
    <property type="match status" value="1"/>
</dbReference>
<dbReference type="Proteomes" id="UP000063308">
    <property type="component" value="Chromosome"/>
</dbReference>
<sequence length="550" mass="61102">MSQLSLKEAAMSASSSDMNRRSVVLGGLGIAGMTAVAPPFARAQGRSETLLVVQELGPNSLDMQGVGSNQTVNGLSWNCYDRLLTYASKTLPDGTVSYDREKLAPELAESWEVAADGMSCTFRLRKDAKFHDGAPVTARDVKWSFDRAVKVGGFPTFQMSAGSLEKPEQFVVVDDHTFRIDYVRKDKMLLFNVAVVVPFIINSELAKKNATPEDPWALAWLKTNEAGGGAYRIESWKPGSETVLARFDDWKSGPLPKVKRVIARDVPSAGTRRAMLERGDADISSGFAPRDFEQIIREGKVKVSGVPIPNALWYVALNTAKPPFDNARLRQAVAWAMPYEQIQSSAFFGRAVPMYGGAADVSKPVWPQPFPYVTDLDKAKALMKEAGFESGLETTLSLDTGTATVGEPTAILIQESLAKIGIKASIEKIPGANWRTTLNKKELPLALNRFSGWLDYPEYYFYWNFHGNNSIFNISSYQNKEMHALIDKARFTTDAAEYDRCVKDFITLCMRDVPVIPLNQPIHDVAMQKAITGYEFWFHREPDYRLFAKG</sequence>
<dbReference type="InterPro" id="IPR039424">
    <property type="entry name" value="SBP_5"/>
</dbReference>
<evidence type="ECO:0000256" key="2">
    <source>
        <dbReference type="ARBA" id="ARBA00005695"/>
    </source>
</evidence>
<organism evidence="6 7">
    <name type="scientific">Bradyrhizobium diazoefficiens</name>
    <dbReference type="NCBI Taxonomy" id="1355477"/>
    <lineage>
        <taxon>Bacteria</taxon>
        <taxon>Pseudomonadati</taxon>
        <taxon>Pseudomonadota</taxon>
        <taxon>Alphaproteobacteria</taxon>
        <taxon>Hyphomicrobiales</taxon>
        <taxon>Nitrobacteraceae</taxon>
        <taxon>Bradyrhizobium</taxon>
    </lineage>
</organism>
<dbReference type="PANTHER" id="PTHR30290">
    <property type="entry name" value="PERIPLASMIC BINDING COMPONENT OF ABC TRANSPORTER"/>
    <property type="match status" value="1"/>
</dbReference>
<dbReference type="InterPro" id="IPR000914">
    <property type="entry name" value="SBP_5_dom"/>
</dbReference>
<dbReference type="AlphaFoldDB" id="A0A0E3VTE8"/>
<evidence type="ECO:0000256" key="3">
    <source>
        <dbReference type="ARBA" id="ARBA00022448"/>
    </source>
</evidence>
<dbReference type="GO" id="GO:0015833">
    <property type="term" value="P:peptide transport"/>
    <property type="evidence" value="ECO:0007669"/>
    <property type="project" value="TreeGrafter"/>
</dbReference>
<dbReference type="SUPFAM" id="SSF53850">
    <property type="entry name" value="Periplasmic binding protein-like II"/>
    <property type="match status" value="1"/>
</dbReference>
<dbReference type="GO" id="GO:0030313">
    <property type="term" value="C:cell envelope"/>
    <property type="evidence" value="ECO:0007669"/>
    <property type="project" value="UniProtKB-SubCell"/>
</dbReference>
<evidence type="ECO:0000313" key="7">
    <source>
        <dbReference type="Proteomes" id="UP000063308"/>
    </source>
</evidence>
<reference evidence="6 7" key="1">
    <citation type="submission" date="2014-11" db="EMBL/GenBank/DDBJ databases">
        <title>Symbiosis island explosion on the genome of extra-slow-growing strains of soybean bradyrhizobia with massive insertion sequences.</title>
        <authorList>
            <person name="Iida T."/>
            <person name="Minamisawa K."/>
        </authorList>
    </citation>
    <scope>NUCLEOTIDE SEQUENCE [LARGE SCALE GENOMIC DNA]</scope>
    <source>
        <strain evidence="6 7">NK6</strain>
    </source>
</reference>
<dbReference type="FunFam" id="3.90.76.10:FF:000007">
    <property type="entry name" value="Dipeptide ABC transporter periplasmic dipeptide-binding protein"/>
    <property type="match status" value="1"/>
</dbReference>
<dbReference type="Gene3D" id="3.40.190.10">
    <property type="entry name" value="Periplasmic binding protein-like II"/>
    <property type="match status" value="1"/>
</dbReference>
<dbReference type="FunFam" id="3.10.105.10:FF:000014">
    <property type="entry name" value="ABC transporter substrate-binding protein"/>
    <property type="match status" value="1"/>
</dbReference>
<name>A0A0E3VTE8_9BRAD</name>
<dbReference type="PANTHER" id="PTHR30290:SF10">
    <property type="entry name" value="PERIPLASMIC OLIGOPEPTIDE-BINDING PROTEIN-RELATED"/>
    <property type="match status" value="1"/>
</dbReference>
<accession>A0A0E3VTE8</accession>
<evidence type="ECO:0000259" key="5">
    <source>
        <dbReference type="Pfam" id="PF00496"/>
    </source>
</evidence>
<gene>
    <name evidence="6" type="ORF">NK6_2354</name>
</gene>
<feature type="domain" description="Solute-binding protein family 5" evidence="5">
    <location>
        <begin position="102"/>
        <end position="470"/>
    </location>
</feature>
<dbReference type="GO" id="GO:1904680">
    <property type="term" value="F:peptide transmembrane transporter activity"/>
    <property type="evidence" value="ECO:0007669"/>
    <property type="project" value="TreeGrafter"/>
</dbReference>
<dbReference type="EMBL" id="AP014685">
    <property type="protein sequence ID" value="BAR55535.1"/>
    <property type="molecule type" value="Genomic_DNA"/>
</dbReference>
<evidence type="ECO:0000256" key="1">
    <source>
        <dbReference type="ARBA" id="ARBA00004418"/>
    </source>
</evidence>
<dbReference type="Gene3D" id="3.90.76.10">
    <property type="entry name" value="Dipeptide-binding Protein, Domain 1"/>
    <property type="match status" value="1"/>
</dbReference>
<evidence type="ECO:0000256" key="4">
    <source>
        <dbReference type="ARBA" id="ARBA00022729"/>
    </source>
</evidence>
<keyword evidence="3" id="KW-0813">Transport</keyword>
<comment type="similarity">
    <text evidence="2">Belongs to the bacterial solute-binding protein 5 family.</text>
</comment>
<proteinExistence type="inferred from homology"/>
<protein>
    <recommendedName>
        <fullName evidence="5">Solute-binding protein family 5 domain-containing protein</fullName>
    </recommendedName>
</protein>